<reference evidence="3" key="1">
    <citation type="submission" date="2017-10" db="EMBL/GenBank/DDBJ databases">
        <title>Whole genome sequencing of various Bordetella species.</title>
        <authorList>
            <person name="Weigand M.R."/>
            <person name="Loparev V."/>
            <person name="Peng Y."/>
            <person name="Bowden K.E."/>
            <person name="Tondella M.L."/>
            <person name="Williams M.M."/>
        </authorList>
    </citation>
    <scope>NUCLEOTIDE SEQUENCE [LARGE SCALE GENOMIC DNA]</scope>
    <source>
        <strain evidence="3">H720</strain>
    </source>
</reference>
<organism evidence="2 3">
    <name type="scientific">Bordetella hinzii</name>
    <dbReference type="NCBI Taxonomy" id="103855"/>
    <lineage>
        <taxon>Bacteria</taxon>
        <taxon>Pseudomonadati</taxon>
        <taxon>Pseudomonadota</taxon>
        <taxon>Betaproteobacteria</taxon>
        <taxon>Burkholderiales</taxon>
        <taxon>Alcaligenaceae</taxon>
        <taxon>Bordetella</taxon>
    </lineage>
</organism>
<evidence type="ECO:0000256" key="1">
    <source>
        <dbReference type="SAM" id="Coils"/>
    </source>
</evidence>
<gene>
    <name evidence="2" type="ORF">CS347_21400</name>
</gene>
<protein>
    <submittedName>
        <fullName evidence="2">Uncharacterized protein</fullName>
    </submittedName>
</protein>
<feature type="coiled-coil region" evidence="1">
    <location>
        <begin position="41"/>
        <end position="93"/>
    </location>
</feature>
<evidence type="ECO:0000313" key="2">
    <source>
        <dbReference type="EMBL" id="AZW19129.1"/>
    </source>
</evidence>
<keyword evidence="1" id="KW-0175">Coiled coil</keyword>
<evidence type="ECO:0000313" key="3">
    <source>
        <dbReference type="Proteomes" id="UP000282741"/>
    </source>
</evidence>
<proteinExistence type="predicted"/>
<dbReference type="Proteomes" id="UP000282741">
    <property type="component" value="Chromosome"/>
</dbReference>
<accession>A0AAN1RZX9</accession>
<dbReference type="EMBL" id="CP024172">
    <property type="protein sequence ID" value="AZW19129.1"/>
    <property type="molecule type" value="Genomic_DNA"/>
</dbReference>
<dbReference type="RefSeq" id="WP_080989756.1">
    <property type="nucleotide sequence ID" value="NZ_CP012077.1"/>
</dbReference>
<dbReference type="AlphaFoldDB" id="A0AAN1RZX9"/>
<name>A0AAN1RZX9_9BORD</name>
<sequence>MNKLFRTAAPYLVGAALVAAVVLGVRWYGASRYDAGVAAERAATLERQARLERAMQEEKDRADAQYRGAVLAREAAEKTVAAQRARIDGLLRQLAQRRTQAAGAVGGSDDTGPDWIGVIGACVGEYEQLGKDAARWADQVNGLQGYISAVRQAAPAR</sequence>